<evidence type="ECO:0000256" key="11">
    <source>
        <dbReference type="SAM" id="MobiDB-lite"/>
    </source>
</evidence>
<dbReference type="GO" id="GO:0005874">
    <property type="term" value="C:microtubule"/>
    <property type="evidence" value="ECO:0007669"/>
    <property type="project" value="UniProtKB-KW"/>
</dbReference>
<evidence type="ECO:0000313" key="14">
    <source>
        <dbReference type="Proteomes" id="UP000324907"/>
    </source>
</evidence>
<gene>
    <name evidence="13" type="ORF">FNF28_05554</name>
</gene>
<dbReference type="PANTHER" id="PTHR47969:SF21">
    <property type="entry name" value="KINESIN-LIKE PROTEIN"/>
    <property type="match status" value="1"/>
</dbReference>
<evidence type="ECO:0000256" key="4">
    <source>
        <dbReference type="ARBA" id="ARBA00022741"/>
    </source>
</evidence>
<feature type="region of interest" description="Disordered" evidence="11">
    <location>
        <begin position="425"/>
        <end position="465"/>
    </location>
</feature>
<accession>A0A5A8D434</accession>
<comment type="subcellular location">
    <subcellularLocation>
        <location evidence="1">Cytoplasm</location>
        <location evidence="1">Cytoskeleton</location>
    </subcellularLocation>
</comment>
<dbReference type="InterPro" id="IPR036961">
    <property type="entry name" value="Kinesin_motor_dom_sf"/>
</dbReference>
<keyword evidence="5 9" id="KW-0067">ATP-binding</keyword>
<dbReference type="AlphaFoldDB" id="A0A5A8D434"/>
<evidence type="ECO:0000256" key="1">
    <source>
        <dbReference type="ARBA" id="ARBA00004245"/>
    </source>
</evidence>
<protein>
    <recommendedName>
        <fullName evidence="10">Kinesin-like protein</fullName>
    </recommendedName>
</protein>
<keyword evidence="4 9" id="KW-0547">Nucleotide-binding</keyword>
<evidence type="ECO:0000256" key="7">
    <source>
        <dbReference type="ARBA" id="ARBA00023175"/>
    </source>
</evidence>
<evidence type="ECO:0000256" key="5">
    <source>
        <dbReference type="ARBA" id="ARBA00022840"/>
    </source>
</evidence>
<dbReference type="Pfam" id="PF00225">
    <property type="entry name" value="Kinesin"/>
    <property type="match status" value="1"/>
</dbReference>
<evidence type="ECO:0000256" key="8">
    <source>
        <dbReference type="ARBA" id="ARBA00023212"/>
    </source>
</evidence>
<dbReference type="PROSITE" id="PS50067">
    <property type="entry name" value="KINESIN_MOTOR_2"/>
    <property type="match status" value="1"/>
</dbReference>
<organism evidence="13 14">
    <name type="scientific">Cafeteria roenbergensis</name>
    <name type="common">Marine flagellate</name>
    <dbReference type="NCBI Taxonomy" id="33653"/>
    <lineage>
        <taxon>Eukaryota</taxon>
        <taxon>Sar</taxon>
        <taxon>Stramenopiles</taxon>
        <taxon>Bigyra</taxon>
        <taxon>Opalozoa</taxon>
        <taxon>Bicosoecida</taxon>
        <taxon>Cafeteriaceae</taxon>
        <taxon>Cafeteria</taxon>
    </lineage>
</organism>
<keyword evidence="2" id="KW-0963">Cytoplasm</keyword>
<dbReference type="GO" id="GO:0003777">
    <property type="term" value="F:microtubule motor activity"/>
    <property type="evidence" value="ECO:0007669"/>
    <property type="project" value="InterPro"/>
</dbReference>
<evidence type="ECO:0000256" key="10">
    <source>
        <dbReference type="RuleBase" id="RU000394"/>
    </source>
</evidence>
<dbReference type="SUPFAM" id="SSF52540">
    <property type="entry name" value="P-loop containing nucleoside triphosphate hydrolases"/>
    <property type="match status" value="1"/>
</dbReference>
<keyword evidence="8" id="KW-0206">Cytoskeleton</keyword>
<dbReference type="InterPro" id="IPR027417">
    <property type="entry name" value="P-loop_NTPase"/>
</dbReference>
<reference evidence="13 14" key="1">
    <citation type="submission" date="2019-07" db="EMBL/GenBank/DDBJ databases">
        <title>Genomes of Cafeteria roenbergensis.</title>
        <authorList>
            <person name="Fischer M.G."/>
            <person name="Hackl T."/>
            <person name="Roman M."/>
        </authorList>
    </citation>
    <scope>NUCLEOTIDE SEQUENCE [LARGE SCALE GENOMIC DNA]</scope>
    <source>
        <strain evidence="13 14">RCC970-E3</strain>
    </source>
</reference>
<evidence type="ECO:0000256" key="9">
    <source>
        <dbReference type="PROSITE-ProRule" id="PRU00283"/>
    </source>
</evidence>
<dbReference type="PROSITE" id="PS00411">
    <property type="entry name" value="KINESIN_MOTOR_1"/>
    <property type="match status" value="1"/>
</dbReference>
<proteinExistence type="inferred from homology"/>
<evidence type="ECO:0000259" key="12">
    <source>
        <dbReference type="PROSITE" id="PS50067"/>
    </source>
</evidence>
<comment type="caution">
    <text evidence="13">The sequence shown here is derived from an EMBL/GenBank/DDBJ whole genome shotgun (WGS) entry which is preliminary data.</text>
</comment>
<dbReference type="PANTHER" id="PTHR47969">
    <property type="entry name" value="CHROMOSOME-ASSOCIATED KINESIN KIF4A-RELATED"/>
    <property type="match status" value="1"/>
</dbReference>
<dbReference type="GO" id="GO:0008017">
    <property type="term" value="F:microtubule binding"/>
    <property type="evidence" value="ECO:0007669"/>
    <property type="project" value="InterPro"/>
</dbReference>
<feature type="domain" description="Kinesin motor" evidence="12">
    <location>
        <begin position="27"/>
        <end position="360"/>
    </location>
</feature>
<dbReference type="InterPro" id="IPR019821">
    <property type="entry name" value="Kinesin_motor_CS"/>
</dbReference>
<name>A0A5A8D434_CAFRO</name>
<keyword evidence="6" id="KW-0175">Coiled coil</keyword>
<keyword evidence="7 9" id="KW-0505">Motor protein</keyword>
<dbReference type="Gene3D" id="3.40.850.10">
    <property type="entry name" value="Kinesin motor domain"/>
    <property type="match status" value="1"/>
</dbReference>
<evidence type="ECO:0000313" key="13">
    <source>
        <dbReference type="EMBL" id="KAA0160126.1"/>
    </source>
</evidence>
<dbReference type="GO" id="GO:0007018">
    <property type="term" value="P:microtubule-based movement"/>
    <property type="evidence" value="ECO:0007669"/>
    <property type="project" value="InterPro"/>
</dbReference>
<evidence type="ECO:0000256" key="6">
    <source>
        <dbReference type="ARBA" id="ARBA00023054"/>
    </source>
</evidence>
<comment type="similarity">
    <text evidence="9 10">Belongs to the TRAFAC class myosin-kinesin ATPase superfamily. Kinesin family.</text>
</comment>
<evidence type="ECO:0000256" key="2">
    <source>
        <dbReference type="ARBA" id="ARBA00022490"/>
    </source>
</evidence>
<feature type="binding site" evidence="9">
    <location>
        <begin position="114"/>
        <end position="121"/>
    </location>
    <ligand>
        <name>ATP</name>
        <dbReference type="ChEBI" id="CHEBI:30616"/>
    </ligand>
</feature>
<dbReference type="PRINTS" id="PR00380">
    <property type="entry name" value="KINESINHEAVY"/>
</dbReference>
<dbReference type="Proteomes" id="UP000324907">
    <property type="component" value="Unassembled WGS sequence"/>
</dbReference>
<dbReference type="InterPro" id="IPR027640">
    <property type="entry name" value="Kinesin-like_fam"/>
</dbReference>
<dbReference type="GO" id="GO:0005524">
    <property type="term" value="F:ATP binding"/>
    <property type="evidence" value="ECO:0007669"/>
    <property type="project" value="UniProtKB-UniRule"/>
</dbReference>
<dbReference type="FunFam" id="3.40.850.10:FF:000029">
    <property type="entry name" value="Kinesin-like protein KIF17"/>
    <property type="match status" value="1"/>
</dbReference>
<dbReference type="EMBL" id="VLTL01000114">
    <property type="protein sequence ID" value="KAA0160126.1"/>
    <property type="molecule type" value="Genomic_DNA"/>
</dbReference>
<dbReference type="InterPro" id="IPR001752">
    <property type="entry name" value="Kinesin_motor_dom"/>
</dbReference>
<sequence>MTYRSRVWPPGCHSQMASQLASKKSEAVRVIVRIRPLSKTEIADGREICARVDTTRMEIALHNPKAAPGEPPKLFTFDDTYGPDTLQKDIYDRSAAPIVDSVIDGYNGTIFAYGQTGAGKTHTMEGVPDVPELRGLMPNAFKHIFERIDTTGGTERQYLVRASYMEIYNEDVRDLLGKDVTTRLELKESVDSGVYVKDLTSVVVKSAAEVDAVLQAGKRNRVTGATAMNAQSSRSHAIFTVTVENQGKGLDGKEHICVGKLNMVDLAGSERQAKTGATGIRLKEATKINLSLSALGNVIAALIDPKSSHIPYRDSKLTRLLQDSLGGNTKTVMIANCGPAGYNYDETLSTLRYADRAKRIKNKPKINEDPKDAMLREFQEEIERLRTELEARSKGAGTTTITVDGKEVAVPMASGQPQVIERRIGMSEEERKELEAKAAAEREELERQAAAEREKLLSEKTRTEEEREILRKELDEKLHAHQAAEAERERMAAALAQMQEKLLMGGRIMDKAAKQEAELRRAERELAERTRQEEKLAREMEEANLLMEEQYSTLQEEASSLRRKLKKLYGKYQAAKAEVRDLEQEFQRERESLLDMMRELTRTAKLKQALIDAFVPPQEVERLEASAVWDEETGAWTIRGSELAGNYMRPGRPVASDGARRPETDFTRARRRYDGKVRYSSENIAQLALDPTVRTTTTLAAASATGERVALLDDDGPGATTYLSGGRD</sequence>
<evidence type="ECO:0000256" key="3">
    <source>
        <dbReference type="ARBA" id="ARBA00022701"/>
    </source>
</evidence>
<dbReference type="SMART" id="SM00129">
    <property type="entry name" value="KISc"/>
    <property type="match status" value="1"/>
</dbReference>
<keyword evidence="3 10" id="KW-0493">Microtubule</keyword>